<evidence type="ECO:0000256" key="13">
    <source>
        <dbReference type="ARBA" id="ARBA00023014"/>
    </source>
</evidence>
<dbReference type="PANTHER" id="PTHR10670">
    <property type="entry name" value="DNA POLYMERASE EPSILON CATALYTIC SUBUNIT A"/>
    <property type="match status" value="1"/>
</dbReference>
<evidence type="ECO:0000256" key="15">
    <source>
        <dbReference type="ARBA" id="ARBA00023242"/>
    </source>
</evidence>
<dbReference type="InterPro" id="IPR013697">
    <property type="entry name" value="DNA_pol_e_suA_C"/>
</dbReference>
<comment type="function">
    <text evidence="17">DNA polymerase II participates in chromosomal DNA replication.</text>
</comment>
<dbReference type="EC" id="2.7.7.7" evidence="17"/>
<dbReference type="SUPFAM" id="SSF56672">
    <property type="entry name" value="DNA/RNA polymerases"/>
    <property type="match status" value="1"/>
</dbReference>
<dbReference type="Pfam" id="PF08490">
    <property type="entry name" value="DUF1744"/>
    <property type="match status" value="1"/>
</dbReference>
<evidence type="ECO:0000256" key="2">
    <source>
        <dbReference type="ARBA" id="ARBA00004123"/>
    </source>
</evidence>
<keyword evidence="6 17" id="KW-0548">Nucleotidyltransferase</keyword>
<evidence type="ECO:0000256" key="1">
    <source>
        <dbReference type="ARBA" id="ARBA00001966"/>
    </source>
</evidence>
<dbReference type="GO" id="GO:0051539">
    <property type="term" value="F:4 iron, 4 sulfur cluster binding"/>
    <property type="evidence" value="ECO:0007669"/>
    <property type="project" value="UniProtKB-KW"/>
</dbReference>
<dbReference type="Gene3D" id="1.10.132.60">
    <property type="entry name" value="DNA polymerase family B, C-terminal domain"/>
    <property type="match status" value="1"/>
</dbReference>
<name>A0A7H9AVI0_ZYGMR</name>
<keyword evidence="11 17" id="KW-0239">DNA-directed DNA polymerase</keyword>
<dbReference type="Pfam" id="PF22634">
    <property type="entry name" value="POL2_thumb"/>
    <property type="match status" value="1"/>
</dbReference>
<evidence type="ECO:0000256" key="10">
    <source>
        <dbReference type="ARBA" id="ARBA00022833"/>
    </source>
</evidence>
<evidence type="ECO:0000256" key="5">
    <source>
        <dbReference type="ARBA" id="ARBA00022679"/>
    </source>
</evidence>
<feature type="domain" description="DNA polymerase epsilon catalytic subunit A C-terminal" evidence="18">
    <location>
        <begin position="1517"/>
        <end position="1910"/>
    </location>
</feature>
<dbReference type="InterPro" id="IPR029703">
    <property type="entry name" value="POL2"/>
</dbReference>
<protein>
    <recommendedName>
        <fullName evidence="17">DNA polymerase epsilon catalytic subunit</fullName>
        <ecNumber evidence="17">2.7.7.7</ecNumber>
    </recommendedName>
</protein>
<dbReference type="GeneID" id="59233809"/>
<sequence length="2212" mass="253779">MMSNNFKGSASARFAKKGRTNYAGSSSSNNYALTTKQLMQAAKVDSIDEMMGFEKYVPPQHSGKTDAGNLDQVAGRVGWLTNMHPTVISQESLTGKGNGESSGIAGVDFYFLDEEGGSFKSTLNYDPYFFVKCNDDSRIQEVEELLKKYLEPCLKHLEVVEKEDLSLDNHLIGLKRTLIKLSFVNSNQLFEARKLLKPILSYNESNKSEQRIYKSSVQNSSKNSVRDVKSLIEDIREYDVPYHVRISIDKNIRVGKWYKITSDGFFECSEKVAFADPVILAFDIETTKAPLKFPDSAIDQIMMISYMIDGDGFLITNREIISEDIEDFEYSPKPEYLGQFTIFNEEDEAALLQRFFEHIRDVRPTVMSTFNGDFFDWPFVENRAKIHGLDMFEEIGFASDADGEYKSSYCSHMDCFRWVKRDSYLPQGSQGLKAVTQAKLGYNPIELDPELMTPYAFEKPQQLSEYSVSDAVATYYLYMKYVHPFIFSLCTIIPLNPDEVLRKGTGTLCEMLLMVQAYNGNIMLPNKYTDPIERFYDGHLLESETYVGGHVESLEAGVFRSDITNDFNIDPTVIDELLQDLPNALKFSIEVENDTALEKVTNFEEVKKEITDKLLDLKHNNKRNEYPLIYHVDVASMYPNIMTTNRLQPDSMKSERDCASCDFNRPGKLCDRRLKWSWRGEFFPAKMDEYNMVKRALQNETFPNKNKFSKKQYLSFDELSYADQVAHIKKRLTDYSRKVYHRVKVSEVVERESIVCQRENPFYADTVRSFRDRRYEFKGLAKVWKQKLSKKDNSDRHGKDEARKMIVLYDSLQLAHKVILNSFYGYVMRKGSRWYSMEMAGITCLTGATIIQMARALVERLGRPLELDTDGIWCIIPKSFPENFTFTLENGKKLFLSYPCSMLNYKVHEKFTNTQYQQLVDPVKHKYKTIRENSIFFEVDGPYRAMILPSSKEEGKGIKKRYAVFNDDGSLAELKGFELKRRGELQLIKNFQSDLFKVFLEGDTLSNCYSAVANVANRWLDILDTKGSLLEDEDLIELICENRSMSKTLKEYEGQKSTSITTAKRLGEFLGEEMVKDKGLQCKYIISSLPPNAPVTERAIPVAIFSAELAVKKSFLRRWTMDMSLENFDPRGIIDWGYYRERVASVVQKIITIPAALQNISNPVPRVEHPMWLQKRLATKQDKFKQVSLNKFFTNTQRPPSSGSIKDIEDLFQENEGDSGTIGRIAKVSTRKGSKKRNRSNIVEEEPLVLPSHKPSMEEDYVAWLQYQKIKWKIQSRDRMRRSHLFGNGSSTTGSTALGNMIRKQAESYANSTWEILQYKASAQSDVVDVFVSINGKIQVLKFNIPKTVFVKFKAPPLGSIDHCTMEASSYSLPNNSKLKDLSSSNLYKLTLTERTFLDELENPNSILNSDKVIGIFESSIPSNERAIMELGSSVTFTSKAMGDLGKGLRDGFHMKNLSMSESQRYLSRFSIASAYILHLVTDVGYEFLCIFKSWSHSTTVLCLKPSFQAAELSSTTLSQTFSEVFQKKKEHLAKYSKFVSYAENMTFDTHSFTDKLKFQRKFSREVHKLKDDKGLQFLILLQSPYHSDLLDTAKVLSQVPVIPCAINETKVPQLNWQGAVGKKMINHILSCSSWLSHLLSISQFSNVPICNLKLDNLGYVIDILYARQLKHEGHVLWWDESIPLPDHGGVQRDFDLNLFSLMGDMSFPELNNSGAYDHVVLEVEMENLTVNTVLASALLNTEEGSEISEVDIPLNSDDGTKNFKSTFIQDAFSGGSLAVLRSLLKSWWDSAMKNNLTADLLVNAFVSWVHNSNSKLFDPLLRYHIHNLTKRSLFQLIAEFHSLGSTVIYACRNKLLINTSKLSPELCYAYGQYITKAVRTNPIFTYIDLRIEKYWDLLIWMDKYNFSGLACTEIHDKEIQDIRAFSQWHIREFLPVIYQPEFDDWMMIILDSMMKAKKEYMSAVDGTQRITQIVSKKSDDSNTKEASALATFTHIFAKPLIKRVRKLYRNQQEFILDPKYAADYSFPSLPGSHLVLNNPLLELVKFLCQVMLFSQKTVIEVRELRKQLLNIFEIREFDAISEFKDPSTALVVSGFQCENCSSLNDIDLCNEDPSTVFKCNKCHRDFNLTLLQDHLIRMFYAEREAYLIQDIRCSRCKKVKTDNMSKYCACSGSWKADVSLESVMSRVSVYLRVAKFYQFELLKSCISSLRI</sequence>
<keyword evidence="5 17" id="KW-0808">Transferase</keyword>
<evidence type="ECO:0000256" key="9">
    <source>
        <dbReference type="ARBA" id="ARBA00022771"/>
    </source>
</evidence>
<evidence type="ECO:0000256" key="7">
    <source>
        <dbReference type="ARBA" id="ARBA00022705"/>
    </source>
</evidence>
<dbReference type="GO" id="GO:0008270">
    <property type="term" value="F:zinc ion binding"/>
    <property type="evidence" value="ECO:0007669"/>
    <property type="project" value="UniProtKB-KW"/>
</dbReference>
<dbReference type="Gene3D" id="3.90.1600.10">
    <property type="entry name" value="Palm domain of DNA polymerase"/>
    <property type="match status" value="1"/>
</dbReference>
<dbReference type="Proteomes" id="UP000509704">
    <property type="component" value="Chromosome 1"/>
</dbReference>
<dbReference type="SUPFAM" id="SSF53098">
    <property type="entry name" value="Ribonuclease H-like"/>
    <property type="match status" value="1"/>
</dbReference>
<dbReference type="InterPro" id="IPR006172">
    <property type="entry name" value="DNA-dir_DNA_pol_B"/>
</dbReference>
<dbReference type="GO" id="GO:0008622">
    <property type="term" value="C:epsilon DNA polymerase complex"/>
    <property type="evidence" value="ECO:0007669"/>
    <property type="project" value="InterPro"/>
</dbReference>
<dbReference type="InterPro" id="IPR054475">
    <property type="entry name" value="Znf-DPOE"/>
</dbReference>
<dbReference type="GO" id="GO:0000166">
    <property type="term" value="F:nucleotide binding"/>
    <property type="evidence" value="ECO:0007669"/>
    <property type="project" value="InterPro"/>
</dbReference>
<keyword evidence="12 17" id="KW-0408">Iron</keyword>
<reference evidence="19 20" key="1">
    <citation type="submission" date="2020-07" db="EMBL/GenBank/DDBJ databases">
        <title>The yeast mating-type switching endonuclease HO is a domesticated member of an unorthodox homing genetic element family.</title>
        <authorList>
            <person name="Coughlan A.Y."/>
            <person name="Lombardi L."/>
            <person name="Braun-Galleani S."/>
            <person name="Martos A.R."/>
            <person name="Galeote V."/>
            <person name="Bigey F."/>
            <person name="Dequin S."/>
            <person name="Byrne K.P."/>
            <person name="Wolfe K.H."/>
        </authorList>
    </citation>
    <scope>NUCLEOTIDE SEQUENCE [LARGE SCALE GENOMIC DNA]</scope>
    <source>
        <strain evidence="19 20">NRRL Y-6702</strain>
    </source>
</reference>
<comment type="catalytic activity">
    <reaction evidence="16 17">
        <text>DNA(n) + a 2'-deoxyribonucleoside 5'-triphosphate = DNA(n+1) + diphosphate</text>
        <dbReference type="Rhea" id="RHEA:22508"/>
        <dbReference type="Rhea" id="RHEA-COMP:17339"/>
        <dbReference type="Rhea" id="RHEA-COMP:17340"/>
        <dbReference type="ChEBI" id="CHEBI:33019"/>
        <dbReference type="ChEBI" id="CHEBI:61560"/>
        <dbReference type="ChEBI" id="CHEBI:173112"/>
        <dbReference type="EC" id="2.7.7.7"/>
    </reaction>
</comment>
<keyword evidence="14 17" id="KW-0238">DNA-binding</keyword>
<dbReference type="InterPro" id="IPR043502">
    <property type="entry name" value="DNA/RNA_pol_sf"/>
</dbReference>
<evidence type="ECO:0000256" key="3">
    <source>
        <dbReference type="ARBA" id="ARBA00005755"/>
    </source>
</evidence>
<dbReference type="SMART" id="SM01159">
    <property type="entry name" value="DUF1744"/>
    <property type="match status" value="1"/>
</dbReference>
<accession>A0A7H9AVI0</accession>
<dbReference type="GO" id="GO:0006297">
    <property type="term" value="P:nucleotide-excision repair, DNA gap filling"/>
    <property type="evidence" value="ECO:0007669"/>
    <property type="project" value="TreeGrafter"/>
</dbReference>
<dbReference type="GO" id="GO:0006272">
    <property type="term" value="P:leading strand elongation"/>
    <property type="evidence" value="ECO:0007669"/>
    <property type="project" value="TreeGrafter"/>
</dbReference>
<dbReference type="InterPro" id="IPR023211">
    <property type="entry name" value="DNA_pol_palm_dom_sf"/>
</dbReference>
<dbReference type="GO" id="GO:0003887">
    <property type="term" value="F:DNA-directed DNA polymerase activity"/>
    <property type="evidence" value="ECO:0007669"/>
    <property type="project" value="UniProtKB-KW"/>
</dbReference>
<dbReference type="CDD" id="cd05779">
    <property type="entry name" value="DNA_polB_epsilon_exo"/>
    <property type="match status" value="1"/>
</dbReference>
<dbReference type="InterPro" id="IPR012337">
    <property type="entry name" value="RNaseH-like_sf"/>
</dbReference>
<evidence type="ECO:0000313" key="20">
    <source>
        <dbReference type="Proteomes" id="UP000509704"/>
    </source>
</evidence>
<evidence type="ECO:0000256" key="11">
    <source>
        <dbReference type="ARBA" id="ARBA00022932"/>
    </source>
</evidence>
<dbReference type="GO" id="GO:0006287">
    <property type="term" value="P:base-excision repair, gap-filling"/>
    <property type="evidence" value="ECO:0007669"/>
    <property type="project" value="TreeGrafter"/>
</dbReference>
<comment type="similarity">
    <text evidence="3 17">Belongs to the DNA polymerase type-B family.</text>
</comment>
<dbReference type="InterPro" id="IPR042087">
    <property type="entry name" value="DNA_pol_B_thumb"/>
</dbReference>
<dbReference type="PANTHER" id="PTHR10670:SF0">
    <property type="entry name" value="DNA POLYMERASE EPSILON CATALYTIC SUBUNIT A"/>
    <property type="match status" value="1"/>
</dbReference>
<dbReference type="CDD" id="cd05535">
    <property type="entry name" value="POLBc_epsilon"/>
    <property type="match status" value="1"/>
</dbReference>
<evidence type="ECO:0000256" key="4">
    <source>
        <dbReference type="ARBA" id="ARBA00022485"/>
    </source>
</evidence>
<dbReference type="GO" id="GO:0003677">
    <property type="term" value="F:DNA binding"/>
    <property type="evidence" value="ECO:0007669"/>
    <property type="project" value="UniProtKB-KW"/>
</dbReference>
<evidence type="ECO:0000256" key="12">
    <source>
        <dbReference type="ARBA" id="ARBA00023004"/>
    </source>
</evidence>
<keyword evidence="9 17" id="KW-0863">Zinc-finger</keyword>
<keyword evidence="8 17" id="KW-0479">Metal-binding</keyword>
<keyword evidence="20" id="KW-1185">Reference proteome</keyword>
<keyword evidence="7 17" id="KW-0235">DNA replication</keyword>
<dbReference type="FunFam" id="3.90.1600.10:FF:000006">
    <property type="entry name" value="DNA polymerase epsilon catalytic subunit"/>
    <property type="match status" value="1"/>
</dbReference>
<keyword evidence="13 17" id="KW-0411">Iron-sulfur</keyword>
<dbReference type="InterPro" id="IPR055191">
    <property type="entry name" value="POL2_thumb"/>
</dbReference>
<dbReference type="Gene3D" id="3.30.420.10">
    <property type="entry name" value="Ribonuclease H-like superfamily/Ribonuclease H"/>
    <property type="match status" value="1"/>
</dbReference>
<dbReference type="RefSeq" id="XP_037141901.1">
    <property type="nucleotide sequence ID" value="XM_037286006.1"/>
</dbReference>
<dbReference type="FunFam" id="1.10.132.60:FF:000002">
    <property type="entry name" value="DNA polymerase epsilon catalytic subunit"/>
    <property type="match status" value="1"/>
</dbReference>
<dbReference type="Pfam" id="PF23250">
    <property type="entry name" value="zf_DPOE_2"/>
    <property type="match status" value="1"/>
</dbReference>
<dbReference type="InterPro" id="IPR036397">
    <property type="entry name" value="RNaseH_sf"/>
</dbReference>
<dbReference type="GO" id="GO:0045004">
    <property type="term" value="P:DNA replication proofreading"/>
    <property type="evidence" value="ECO:0007669"/>
    <property type="project" value="TreeGrafter"/>
</dbReference>
<keyword evidence="10 17" id="KW-0862">Zinc</keyword>
<keyword evidence="15 17" id="KW-0539">Nucleus</keyword>
<gene>
    <name evidence="19" type="ORF">HG535_0A01120</name>
</gene>
<organism evidence="19 20">
    <name type="scientific">Zygotorulaspora mrakii</name>
    <name type="common">Zygosaccharomyces mrakii</name>
    <dbReference type="NCBI Taxonomy" id="42260"/>
    <lineage>
        <taxon>Eukaryota</taxon>
        <taxon>Fungi</taxon>
        <taxon>Dikarya</taxon>
        <taxon>Ascomycota</taxon>
        <taxon>Saccharomycotina</taxon>
        <taxon>Saccharomycetes</taxon>
        <taxon>Saccharomycetales</taxon>
        <taxon>Saccharomycetaceae</taxon>
        <taxon>Zygotorulaspora</taxon>
    </lineage>
</organism>
<dbReference type="SMART" id="SM00486">
    <property type="entry name" value="POLBc"/>
    <property type="match status" value="1"/>
</dbReference>
<dbReference type="FunFam" id="3.30.420.10:FF:000010">
    <property type="entry name" value="DNA polymerase epsilon catalytic subunit"/>
    <property type="match status" value="1"/>
</dbReference>
<evidence type="ECO:0000313" key="19">
    <source>
        <dbReference type="EMBL" id="QLG70173.1"/>
    </source>
</evidence>
<comment type="subcellular location">
    <subcellularLocation>
        <location evidence="2 17">Nucleus</location>
    </subcellularLocation>
</comment>
<dbReference type="GO" id="GO:0000278">
    <property type="term" value="P:mitotic cell cycle"/>
    <property type="evidence" value="ECO:0007669"/>
    <property type="project" value="TreeGrafter"/>
</dbReference>
<evidence type="ECO:0000256" key="16">
    <source>
        <dbReference type="ARBA" id="ARBA00049244"/>
    </source>
</evidence>
<evidence type="ECO:0000256" key="8">
    <source>
        <dbReference type="ARBA" id="ARBA00022723"/>
    </source>
</evidence>
<dbReference type="Gene3D" id="3.30.342.10">
    <property type="entry name" value="DNA Polymerase, chain B, domain 1"/>
    <property type="match status" value="1"/>
</dbReference>
<dbReference type="OrthoDB" id="10060449at2759"/>
<evidence type="ECO:0000256" key="17">
    <source>
        <dbReference type="RuleBase" id="RU365029"/>
    </source>
</evidence>
<dbReference type="Pfam" id="PF03104">
    <property type="entry name" value="DNA_pol_B_exo1"/>
    <property type="match status" value="1"/>
</dbReference>
<dbReference type="EMBL" id="CP058604">
    <property type="protein sequence ID" value="QLG70173.1"/>
    <property type="molecule type" value="Genomic_DNA"/>
</dbReference>
<dbReference type="InterPro" id="IPR006133">
    <property type="entry name" value="DNA-dir_DNA_pol_B_exonuc"/>
</dbReference>
<dbReference type="KEGG" id="zmk:HG535_0A01120"/>
<keyword evidence="4 17" id="KW-0004">4Fe-4S</keyword>
<proteinExistence type="inferred from homology"/>
<dbReference type="Pfam" id="PF22912">
    <property type="entry name" value="zf-DPOE"/>
    <property type="match status" value="1"/>
</dbReference>
<evidence type="ECO:0000256" key="14">
    <source>
        <dbReference type="ARBA" id="ARBA00023125"/>
    </source>
</evidence>
<evidence type="ECO:0000259" key="18">
    <source>
        <dbReference type="SMART" id="SM01159"/>
    </source>
</evidence>
<comment type="cofactor">
    <cofactor evidence="1 17">
        <name>[4Fe-4S] cluster</name>
        <dbReference type="ChEBI" id="CHEBI:49883"/>
    </cofactor>
</comment>
<evidence type="ECO:0000256" key="6">
    <source>
        <dbReference type="ARBA" id="ARBA00022695"/>
    </source>
</evidence>
<dbReference type="GO" id="GO:0008310">
    <property type="term" value="F:single-stranded DNA 3'-5' DNA exonuclease activity"/>
    <property type="evidence" value="ECO:0007669"/>
    <property type="project" value="TreeGrafter"/>
</dbReference>